<gene>
    <name evidence="5" type="ORF">D9756_004799</name>
</gene>
<comment type="subcellular location">
    <subcellularLocation>
        <location evidence="1">Nucleus</location>
    </subcellularLocation>
</comment>
<dbReference type="PANTHER" id="PTHR10252">
    <property type="entry name" value="HISTONE-LIKE TRANSCRIPTION FACTOR CCAAT-RELATED"/>
    <property type="match status" value="1"/>
</dbReference>
<dbReference type="Gene3D" id="1.10.20.10">
    <property type="entry name" value="Histone, subunit A"/>
    <property type="match status" value="1"/>
</dbReference>
<feature type="compositionally biased region" description="Pro residues" evidence="3">
    <location>
        <begin position="60"/>
        <end position="70"/>
    </location>
</feature>
<dbReference type="Proteomes" id="UP000559027">
    <property type="component" value="Unassembled WGS sequence"/>
</dbReference>
<feature type="region of interest" description="Disordered" evidence="3">
    <location>
        <begin position="184"/>
        <end position="413"/>
    </location>
</feature>
<keyword evidence="6" id="KW-1185">Reference proteome</keyword>
<reference evidence="5 6" key="1">
    <citation type="journal article" date="2020" name="ISME J.">
        <title>Uncovering the hidden diversity of litter-decomposition mechanisms in mushroom-forming fungi.</title>
        <authorList>
            <person name="Floudas D."/>
            <person name="Bentzer J."/>
            <person name="Ahren D."/>
            <person name="Johansson T."/>
            <person name="Persson P."/>
            <person name="Tunlid A."/>
        </authorList>
    </citation>
    <scope>NUCLEOTIDE SEQUENCE [LARGE SCALE GENOMIC DNA]</scope>
    <source>
        <strain evidence="5 6">CBS 146.42</strain>
    </source>
</reference>
<feature type="compositionally biased region" description="Low complexity" evidence="3">
    <location>
        <begin position="293"/>
        <end position="306"/>
    </location>
</feature>
<organism evidence="5 6">
    <name type="scientific">Leucocoprinus leucothites</name>
    <dbReference type="NCBI Taxonomy" id="201217"/>
    <lineage>
        <taxon>Eukaryota</taxon>
        <taxon>Fungi</taxon>
        <taxon>Dikarya</taxon>
        <taxon>Basidiomycota</taxon>
        <taxon>Agaricomycotina</taxon>
        <taxon>Agaricomycetes</taxon>
        <taxon>Agaricomycetidae</taxon>
        <taxon>Agaricales</taxon>
        <taxon>Agaricineae</taxon>
        <taxon>Agaricaceae</taxon>
        <taxon>Leucocoprinus</taxon>
    </lineage>
</organism>
<dbReference type="Pfam" id="PF00808">
    <property type="entry name" value="CBFD_NFYB_HMF"/>
    <property type="match status" value="1"/>
</dbReference>
<feature type="compositionally biased region" description="Polar residues" evidence="3">
    <location>
        <begin position="243"/>
        <end position="267"/>
    </location>
</feature>
<dbReference type="InterPro" id="IPR050568">
    <property type="entry name" value="Transcr_DNA_Rep_Reg"/>
</dbReference>
<dbReference type="PANTHER" id="PTHR10252:SF54">
    <property type="entry name" value="CHROMATIN ACCESSIBILITY COMPLEX PROTEIN 1"/>
    <property type="match status" value="1"/>
</dbReference>
<dbReference type="InterPro" id="IPR003958">
    <property type="entry name" value="CBFA_NFYB_domain"/>
</dbReference>
<comment type="caution">
    <text evidence="5">The sequence shown here is derived from an EMBL/GenBank/DDBJ whole genome shotgun (WGS) entry which is preliminary data.</text>
</comment>
<dbReference type="GO" id="GO:0006261">
    <property type="term" value="P:DNA-templated DNA replication"/>
    <property type="evidence" value="ECO:0007669"/>
    <property type="project" value="TreeGrafter"/>
</dbReference>
<dbReference type="SUPFAM" id="SSF47113">
    <property type="entry name" value="Histone-fold"/>
    <property type="match status" value="1"/>
</dbReference>
<feature type="compositionally biased region" description="Polar residues" evidence="3">
    <location>
        <begin position="401"/>
        <end position="413"/>
    </location>
</feature>
<sequence>MPRPDHLAVEHLELNINDDSSLDNFTTDVVTTNDVDDAITESEPDAEEEIDQLDSDSDVPQPPAEVPAPNPKKSSQSRSGERRWGHSLLPASRVENILQAEGLTGSNMNVSKEGVFLLSVATEEFIRQFSTLAHGRAQYYNRNMIRYDDLAAVVKNRNDYTFLHDFIPTPRPLHSAFAARNKRERDLIRDDPAMGISQDGHERRSRSPDATTSEPRSLQPAPCPEPQIQPKPQNQARKRQAPKASTSTPPHTASNINIENPVTQPTETWEEYKERSRRLFGPWEGSRPKHSKSSNNLSNGGSSSHSIPLAQSSSNVLAHPHLEDPDDASEVGSRPDVKSRSSPRPTIHQYKVPLTGPASALLQGPGGPFPPPPSSSASSNRHPTTTGRSSSSSAPPPGRTIYSTDINTNESVE</sequence>
<keyword evidence="2" id="KW-0539">Nucleus</keyword>
<protein>
    <recommendedName>
        <fullName evidence="4">Transcription factor CBF/NF-Y/archaeal histone domain-containing protein</fullName>
    </recommendedName>
</protein>
<feature type="compositionally biased region" description="Low complexity" evidence="3">
    <location>
        <begin position="375"/>
        <end position="393"/>
    </location>
</feature>
<accession>A0A8H5G9R6</accession>
<evidence type="ECO:0000256" key="1">
    <source>
        <dbReference type="ARBA" id="ARBA00004123"/>
    </source>
</evidence>
<name>A0A8H5G9R6_9AGAR</name>
<evidence type="ECO:0000256" key="3">
    <source>
        <dbReference type="SAM" id="MobiDB-lite"/>
    </source>
</evidence>
<dbReference type="EMBL" id="JAACJO010000003">
    <property type="protein sequence ID" value="KAF5360916.1"/>
    <property type="molecule type" value="Genomic_DNA"/>
</dbReference>
<feature type="domain" description="Transcription factor CBF/NF-Y/archaeal histone" evidence="4">
    <location>
        <begin position="89"/>
        <end position="154"/>
    </location>
</feature>
<proteinExistence type="predicted"/>
<evidence type="ECO:0000313" key="5">
    <source>
        <dbReference type="EMBL" id="KAF5360916.1"/>
    </source>
</evidence>
<dbReference type="GO" id="GO:0008623">
    <property type="term" value="C:CHRAC"/>
    <property type="evidence" value="ECO:0007669"/>
    <property type="project" value="TreeGrafter"/>
</dbReference>
<evidence type="ECO:0000259" key="4">
    <source>
        <dbReference type="Pfam" id="PF00808"/>
    </source>
</evidence>
<feature type="compositionally biased region" description="Acidic residues" evidence="3">
    <location>
        <begin position="34"/>
        <end position="57"/>
    </location>
</feature>
<dbReference type="InterPro" id="IPR009072">
    <property type="entry name" value="Histone-fold"/>
</dbReference>
<dbReference type="GO" id="GO:0046982">
    <property type="term" value="F:protein heterodimerization activity"/>
    <property type="evidence" value="ECO:0007669"/>
    <property type="project" value="InterPro"/>
</dbReference>
<evidence type="ECO:0000313" key="6">
    <source>
        <dbReference type="Proteomes" id="UP000559027"/>
    </source>
</evidence>
<feature type="region of interest" description="Disordered" evidence="3">
    <location>
        <begin position="18"/>
        <end position="86"/>
    </location>
</feature>
<dbReference type="AlphaFoldDB" id="A0A8H5G9R6"/>
<evidence type="ECO:0000256" key="2">
    <source>
        <dbReference type="ARBA" id="ARBA00023242"/>
    </source>
</evidence>
<dbReference type="OrthoDB" id="636685at2759"/>